<gene>
    <name evidence="4" type="ORF">OCBIM_22014462mg</name>
</gene>
<dbReference type="InterPro" id="IPR001298">
    <property type="entry name" value="Filamin/ABP280_rpt"/>
</dbReference>
<feature type="repeat" description="Filamin" evidence="3">
    <location>
        <begin position="834"/>
        <end position="927"/>
    </location>
</feature>
<sequence>MYTHTYPKGCGLAGAAPILSPFRGPFLHIRRCFRIRLIKEEACSGGGGFDDDGDGDDSGGGGGVGSSGVDVLAVLYLNKIIQQGHVTGDNSSCHRDRIYSIRVTRYVETTMTRLSDDSINLTRKDNILDNVAHDIQSVGMVTAGISLTIGLLNEDTPKIKTTTLTSQECLNRAAADEFEFRNIAKYFVRHINDCQLVAFTKARIITECLIRAKCYPDFTAGIGDFRIPEMNFEQGIAEPSFSDYERQPSFRIYRHTNIERLTGESVRPTGNIKSRTLIFKNNPSLMVYSLPPQRPYLLVSKTLQRTEEIQIQLLILADREEMSQDCRILDKKDGTICLEYHPTNVGRHEVLMNYEGNPCEGSPLQFLVDSHNGKYVTAYGAGLYGGCSGKEASFMVVSHNERDLAVSIDGASKLDLKKEDLKDGAFRYSYIPMNPGAYDISIKVNGKNIKGSPFSSKISGIGRKRSQIFLGNSSEYSLRVMEADMVNLHGNIKTPKGSVETCFLKKLVDGSLGISAFTPKESGQYVVNVMSGEKHINNSPFNIKISNDEVGQPGKVKISGATEKAIANSKNILTIDTKDAGYGGLSVAIDGPHRSEILCTERKDNVYTIDYSPHEPGIYIINVRYSDENIAGSPFLVDVRGEPSGRLRETIEKEIVFPELVNVGDNVEFVVRYPGTNPFDMEAALTDPEGSCELCEVVDEDDYRYNVRFQPKMKGTHILSIKQKGLHLSGSPFVYSVGSQSSGGFHKVQAGGPGLEKGEVNTENVFNIYTKEAGPSAMAVSVEGPSKARISFEERTQGLFICSYKVTKPGIYGVHIKFGDEHIPQSPFKVNITPDSVEAKMVEVHAFKDRGLQVDKPSTFSVNLNGATGDLNCTLHTPCGGTEDCFMEEVDRGVYAIRVIPRENGIYYVAIRLNEAHIPDSPFAMMVGSVAADPAMLHASGDGLDFGKTGVKNKFLVRTAGSGSGLLAIIVEGPSKVALSCKEVDDGYEFNHCTPVAGKYMINVKYGGVPIAGSPFLCEITVHHLYTNKWENKPWTVVLRCRLT</sequence>
<protein>
    <recommendedName>
        <fullName evidence="5">Filamin-A</fullName>
    </recommendedName>
</protein>
<dbReference type="InterPro" id="IPR044801">
    <property type="entry name" value="Filamin"/>
</dbReference>
<dbReference type="InterPro" id="IPR013783">
    <property type="entry name" value="Ig-like_fold"/>
</dbReference>
<proteinExistence type="inferred from homology"/>
<dbReference type="SMART" id="SM00557">
    <property type="entry name" value="IG_FLMN"/>
    <property type="match status" value="7"/>
</dbReference>
<dbReference type="FunFam" id="2.60.40.10:FF:000092">
    <property type="entry name" value="Filamin-B isoform B"/>
    <property type="match status" value="1"/>
</dbReference>
<dbReference type="AlphaFoldDB" id="A0A0L8FM84"/>
<feature type="repeat" description="Filamin" evidence="3">
    <location>
        <begin position="740"/>
        <end position="832"/>
    </location>
</feature>
<evidence type="ECO:0000313" key="4">
    <source>
        <dbReference type="EMBL" id="KOF65767.1"/>
    </source>
</evidence>
<comment type="similarity">
    <text evidence="1">Belongs to the filamin family.</text>
</comment>
<feature type="repeat" description="Filamin" evidence="3">
    <location>
        <begin position="929"/>
        <end position="1020"/>
    </location>
</feature>
<dbReference type="OrthoDB" id="5334309at2759"/>
<feature type="repeat" description="Filamin" evidence="3">
    <location>
        <begin position="548"/>
        <end position="639"/>
    </location>
</feature>
<evidence type="ECO:0000256" key="1">
    <source>
        <dbReference type="ARBA" id="ARBA00009238"/>
    </source>
</evidence>
<dbReference type="Pfam" id="PF00630">
    <property type="entry name" value="Filamin"/>
    <property type="match status" value="7"/>
</dbReference>
<reference evidence="4" key="1">
    <citation type="submission" date="2015-07" db="EMBL/GenBank/DDBJ databases">
        <title>MeaNS - Measles Nucleotide Surveillance Program.</title>
        <authorList>
            <person name="Tran T."/>
            <person name="Druce J."/>
        </authorList>
    </citation>
    <scope>NUCLEOTIDE SEQUENCE</scope>
    <source>
        <strain evidence="4">UCB-OBI-ISO-001</strain>
        <tissue evidence="4">Gonad</tissue>
    </source>
</reference>
<feature type="repeat" description="Filamin" evidence="3">
    <location>
        <begin position="663"/>
        <end position="737"/>
    </location>
</feature>
<evidence type="ECO:0000256" key="3">
    <source>
        <dbReference type="PROSITE-ProRule" id="PRU00087"/>
    </source>
</evidence>
<dbReference type="SUPFAM" id="SSF81296">
    <property type="entry name" value="E set domains"/>
    <property type="match status" value="8"/>
</dbReference>
<evidence type="ECO:0000256" key="2">
    <source>
        <dbReference type="ARBA" id="ARBA00022737"/>
    </source>
</evidence>
<feature type="repeat" description="Filamin" evidence="3">
    <location>
        <begin position="368"/>
        <end position="458"/>
    </location>
</feature>
<dbReference type="InterPro" id="IPR014756">
    <property type="entry name" value="Ig_E-set"/>
</dbReference>
<dbReference type="PANTHER" id="PTHR38537:SF8">
    <property type="entry name" value="FILAMIN-A"/>
    <property type="match status" value="1"/>
</dbReference>
<feature type="repeat" description="Filamin" evidence="3">
    <location>
        <begin position="457"/>
        <end position="545"/>
    </location>
</feature>
<dbReference type="GO" id="GO:0051015">
    <property type="term" value="F:actin filament binding"/>
    <property type="evidence" value="ECO:0007669"/>
    <property type="project" value="InterPro"/>
</dbReference>
<dbReference type="PANTHER" id="PTHR38537">
    <property type="entry name" value="JITTERBUG, ISOFORM N"/>
    <property type="match status" value="1"/>
</dbReference>
<accession>A0A0L8FM84</accession>
<keyword evidence="2" id="KW-0677">Repeat</keyword>
<organism evidence="4">
    <name type="scientific">Octopus bimaculoides</name>
    <name type="common">California two-spotted octopus</name>
    <dbReference type="NCBI Taxonomy" id="37653"/>
    <lineage>
        <taxon>Eukaryota</taxon>
        <taxon>Metazoa</taxon>
        <taxon>Spiralia</taxon>
        <taxon>Lophotrochozoa</taxon>
        <taxon>Mollusca</taxon>
        <taxon>Cephalopoda</taxon>
        <taxon>Coleoidea</taxon>
        <taxon>Octopodiformes</taxon>
        <taxon>Octopoda</taxon>
        <taxon>Incirrata</taxon>
        <taxon>Octopodidae</taxon>
        <taxon>Octopus</taxon>
    </lineage>
</organism>
<dbReference type="GO" id="GO:0030036">
    <property type="term" value="P:actin cytoskeleton organization"/>
    <property type="evidence" value="ECO:0007669"/>
    <property type="project" value="InterPro"/>
</dbReference>
<name>A0A0L8FM84_OCTBM</name>
<dbReference type="STRING" id="37653.A0A0L8FM84"/>
<dbReference type="EMBL" id="KQ428942">
    <property type="protein sequence ID" value="KOF65767.1"/>
    <property type="molecule type" value="Genomic_DNA"/>
</dbReference>
<feature type="repeat" description="Filamin" evidence="3">
    <location>
        <begin position="325"/>
        <end position="368"/>
    </location>
</feature>
<evidence type="ECO:0008006" key="5">
    <source>
        <dbReference type="Google" id="ProtNLM"/>
    </source>
</evidence>
<dbReference type="Gene3D" id="2.60.40.10">
    <property type="entry name" value="Immunoglobulins"/>
    <property type="match status" value="8"/>
</dbReference>
<dbReference type="InterPro" id="IPR017868">
    <property type="entry name" value="Filamin/ABP280_repeat-like"/>
</dbReference>
<dbReference type="PROSITE" id="PS50194">
    <property type="entry name" value="FILAMIN_REPEAT"/>
    <property type="match status" value="8"/>
</dbReference>